<evidence type="ECO:0000256" key="1">
    <source>
        <dbReference type="SAM" id="Phobius"/>
    </source>
</evidence>
<accession>A0A4S4NCD4</accession>
<evidence type="ECO:0000313" key="2">
    <source>
        <dbReference type="EMBL" id="THH37082.1"/>
    </source>
</evidence>
<dbReference type="Proteomes" id="UP000306602">
    <property type="component" value="Unassembled WGS sequence"/>
</dbReference>
<reference evidence="2 3" key="1">
    <citation type="submission" date="2019-04" db="EMBL/GenBank/DDBJ databases">
        <title>Shimia ponticola sp. nov., isolated from seawater.</title>
        <authorList>
            <person name="Kim Y.-O."/>
            <person name="Yoon J.-H."/>
        </authorList>
    </citation>
    <scope>NUCLEOTIDE SEQUENCE [LARGE SCALE GENOMIC DNA]</scope>
    <source>
        <strain evidence="2 3">MYP11</strain>
    </source>
</reference>
<gene>
    <name evidence="2" type="ORF">E4Z66_09100</name>
</gene>
<keyword evidence="1" id="KW-0472">Membrane</keyword>
<keyword evidence="3" id="KW-1185">Reference proteome</keyword>
<evidence type="ECO:0000313" key="3">
    <source>
        <dbReference type="Proteomes" id="UP000306602"/>
    </source>
</evidence>
<keyword evidence="1" id="KW-1133">Transmembrane helix</keyword>
<dbReference type="OrthoDB" id="7874312at2"/>
<feature type="transmembrane region" description="Helical" evidence="1">
    <location>
        <begin position="96"/>
        <end position="120"/>
    </location>
</feature>
<comment type="caution">
    <text evidence="2">The sequence shown here is derived from an EMBL/GenBank/DDBJ whole genome shotgun (WGS) entry which is preliminary data.</text>
</comment>
<sequence>MTESQDTQSRLDDVRAQLRAVHRVRGRSLEQAVRRSRRLLPREVRRDAQVLVRAEQALGHPLLQMQTDMDAVRRAQDNVQRHLDSIDLADRRRGRLLGLAGVLAFNFLVVGALFLGWLIWSGQV</sequence>
<keyword evidence="1" id="KW-0812">Transmembrane</keyword>
<proteinExistence type="predicted"/>
<protein>
    <submittedName>
        <fullName evidence="2">Uncharacterized protein</fullName>
    </submittedName>
</protein>
<dbReference type="EMBL" id="SRKY01000002">
    <property type="protein sequence ID" value="THH37082.1"/>
    <property type="molecule type" value="Genomic_DNA"/>
</dbReference>
<dbReference type="RefSeq" id="WP_136462680.1">
    <property type="nucleotide sequence ID" value="NZ_SRKY01000002.1"/>
</dbReference>
<organism evidence="2 3">
    <name type="scientific">Aliishimia ponticola</name>
    <dbReference type="NCBI Taxonomy" id="2499833"/>
    <lineage>
        <taxon>Bacteria</taxon>
        <taxon>Pseudomonadati</taxon>
        <taxon>Pseudomonadota</taxon>
        <taxon>Alphaproteobacteria</taxon>
        <taxon>Rhodobacterales</taxon>
        <taxon>Paracoccaceae</taxon>
        <taxon>Aliishimia</taxon>
    </lineage>
</organism>
<name>A0A4S4NCD4_9RHOB</name>
<dbReference type="AlphaFoldDB" id="A0A4S4NCD4"/>